<dbReference type="GO" id="GO:0003908">
    <property type="term" value="F:methylated-DNA-[protein]-cysteine S-methyltransferase activity"/>
    <property type="evidence" value="ECO:0007669"/>
    <property type="project" value="UniProtKB-EC"/>
</dbReference>
<dbReference type="EMBL" id="RXOL01000007">
    <property type="protein sequence ID" value="RVQ65542.1"/>
    <property type="molecule type" value="Genomic_DNA"/>
</dbReference>
<dbReference type="GO" id="GO:0043565">
    <property type="term" value="F:sequence-specific DNA binding"/>
    <property type="evidence" value="ECO:0007669"/>
    <property type="project" value="InterPro"/>
</dbReference>
<dbReference type="FunFam" id="1.10.10.10:FF:000214">
    <property type="entry name" value="Methylated-DNA--protein-cysteine methyltransferase"/>
    <property type="match status" value="1"/>
</dbReference>
<dbReference type="CDD" id="cd06445">
    <property type="entry name" value="ATase"/>
    <property type="match status" value="1"/>
</dbReference>
<dbReference type="Pfam" id="PF12833">
    <property type="entry name" value="HTH_18"/>
    <property type="match status" value="1"/>
</dbReference>
<dbReference type="InterPro" id="IPR001497">
    <property type="entry name" value="MethylDNA_cys_MeTrfase_AS"/>
</dbReference>
<dbReference type="Pfam" id="PF02870">
    <property type="entry name" value="Methyltransf_1N"/>
    <property type="match status" value="1"/>
</dbReference>
<comment type="catalytic activity">
    <reaction evidence="11">
        <text>a 6-O-methyl-2'-deoxyguanosine in DNA + L-cysteinyl-[protein] = S-methyl-L-cysteinyl-[protein] + a 2'-deoxyguanosine in DNA</text>
        <dbReference type="Rhea" id="RHEA:24000"/>
        <dbReference type="Rhea" id="RHEA-COMP:10131"/>
        <dbReference type="Rhea" id="RHEA-COMP:10132"/>
        <dbReference type="Rhea" id="RHEA-COMP:11367"/>
        <dbReference type="Rhea" id="RHEA-COMP:11368"/>
        <dbReference type="ChEBI" id="CHEBI:29950"/>
        <dbReference type="ChEBI" id="CHEBI:82612"/>
        <dbReference type="ChEBI" id="CHEBI:85445"/>
        <dbReference type="ChEBI" id="CHEBI:85448"/>
        <dbReference type="EC" id="2.1.1.63"/>
    </reaction>
</comment>
<dbReference type="OrthoDB" id="9802228at2"/>
<dbReference type="SUPFAM" id="SSF53155">
    <property type="entry name" value="Methylated DNA-protein cysteine methyltransferase domain"/>
    <property type="match status" value="1"/>
</dbReference>
<evidence type="ECO:0000256" key="4">
    <source>
        <dbReference type="ARBA" id="ARBA00022603"/>
    </source>
</evidence>
<proteinExistence type="inferred from homology"/>
<dbReference type="InterPro" id="IPR016221">
    <property type="entry name" value="Bifunct_regulatory_prot_Ada"/>
</dbReference>
<dbReference type="PROSITE" id="PS00374">
    <property type="entry name" value="MGMT"/>
    <property type="match status" value="1"/>
</dbReference>
<name>A0A437GV86_9SPHN</name>
<evidence type="ECO:0000313" key="15">
    <source>
        <dbReference type="EMBL" id="RVQ65542.1"/>
    </source>
</evidence>
<keyword evidence="8" id="KW-0010">Activator</keyword>
<feature type="active site" description="Nucleophile; methyl group acceptor from methylphosphotriester" evidence="12">
    <location>
        <position position="33"/>
    </location>
</feature>
<dbReference type="GO" id="GO:0006281">
    <property type="term" value="P:DNA repair"/>
    <property type="evidence" value="ECO:0007669"/>
    <property type="project" value="UniProtKB-KW"/>
</dbReference>
<dbReference type="PANTHER" id="PTHR10815:SF14">
    <property type="entry name" value="BIFUNCTIONAL TRANSCRIPTIONAL ACTIVATOR_DNA REPAIR ENZYME ADA"/>
    <property type="match status" value="1"/>
</dbReference>
<accession>A0A437GV86</accession>
<comment type="similarity">
    <text evidence="2">Belongs to the MGMT family.</text>
</comment>
<dbReference type="Pfam" id="PF01035">
    <property type="entry name" value="DNA_binding_1"/>
    <property type="match status" value="1"/>
</dbReference>
<dbReference type="PROSITE" id="PS01124">
    <property type="entry name" value="HTH_ARAC_FAMILY_2"/>
    <property type="match status" value="1"/>
</dbReference>
<dbReference type="InterPro" id="IPR008332">
    <property type="entry name" value="MethylG_MeTrfase_N"/>
</dbReference>
<dbReference type="InterPro" id="IPR009057">
    <property type="entry name" value="Homeodomain-like_sf"/>
</dbReference>
<dbReference type="InterPro" id="IPR014048">
    <property type="entry name" value="MethylDNA_cys_MeTrfase_DNA-bd"/>
</dbReference>
<dbReference type="SUPFAM" id="SSF57884">
    <property type="entry name" value="Ada DNA repair protein, N-terminal domain (N-Ada 10)"/>
    <property type="match status" value="1"/>
</dbReference>
<dbReference type="SUPFAM" id="SSF46767">
    <property type="entry name" value="Methylated DNA-protein cysteine methyltransferase, C-terminal domain"/>
    <property type="match status" value="1"/>
</dbReference>
<dbReference type="Gene3D" id="1.10.10.10">
    <property type="entry name" value="Winged helix-like DNA-binding domain superfamily/Winged helix DNA-binding domain"/>
    <property type="match status" value="1"/>
</dbReference>
<gene>
    <name evidence="15" type="ORF">EKN06_13220</name>
</gene>
<keyword evidence="4 15" id="KW-0489">Methyltransferase</keyword>
<keyword evidence="9" id="KW-0804">Transcription</keyword>
<dbReference type="SUPFAM" id="SSF46689">
    <property type="entry name" value="Homeodomain-like"/>
    <property type="match status" value="1"/>
</dbReference>
<evidence type="ECO:0000256" key="7">
    <source>
        <dbReference type="ARBA" id="ARBA00023015"/>
    </source>
</evidence>
<keyword evidence="7" id="KW-0805">Transcription regulation</keyword>
<dbReference type="Pfam" id="PF02805">
    <property type="entry name" value="Ada_Zn_binding"/>
    <property type="match status" value="1"/>
</dbReference>
<feature type="binding site" evidence="13">
    <location>
        <position position="64"/>
    </location>
    <ligand>
        <name>Zn(2+)</name>
        <dbReference type="ChEBI" id="CHEBI:29105"/>
    </ligand>
</feature>
<dbReference type="InterPro" id="IPR036217">
    <property type="entry name" value="MethylDNA_cys_MeTrfase_DNAb"/>
</dbReference>
<keyword evidence="13" id="KW-0862">Zinc</keyword>
<dbReference type="InterPro" id="IPR004026">
    <property type="entry name" value="Ada_DNA_repair_Zn-bd"/>
</dbReference>
<evidence type="ECO:0000256" key="9">
    <source>
        <dbReference type="ARBA" id="ARBA00023163"/>
    </source>
</evidence>
<evidence type="ECO:0000256" key="6">
    <source>
        <dbReference type="ARBA" id="ARBA00022763"/>
    </source>
</evidence>
<dbReference type="EC" id="2.1.1.63" evidence="3"/>
<comment type="caution">
    <text evidence="15">The sequence shown here is derived from an EMBL/GenBank/DDBJ whole genome shotgun (WGS) entry which is preliminary data.</text>
</comment>
<evidence type="ECO:0000256" key="8">
    <source>
        <dbReference type="ARBA" id="ARBA00023159"/>
    </source>
</evidence>
<dbReference type="Proteomes" id="UP000283003">
    <property type="component" value="Unassembled WGS sequence"/>
</dbReference>
<dbReference type="GO" id="GO:0003700">
    <property type="term" value="F:DNA-binding transcription factor activity"/>
    <property type="evidence" value="ECO:0007669"/>
    <property type="project" value="InterPro"/>
</dbReference>
<dbReference type="Gene3D" id="1.10.10.60">
    <property type="entry name" value="Homeodomain-like"/>
    <property type="match status" value="1"/>
</dbReference>
<dbReference type="RefSeq" id="WP_127613446.1">
    <property type="nucleotide sequence ID" value="NZ_RXOL01000007.1"/>
</dbReference>
<dbReference type="InterPro" id="IPR036631">
    <property type="entry name" value="MGMT_N_sf"/>
</dbReference>
<keyword evidence="10" id="KW-0234">DNA repair</keyword>
<evidence type="ECO:0000256" key="10">
    <source>
        <dbReference type="ARBA" id="ARBA00023204"/>
    </source>
</evidence>
<dbReference type="InterPro" id="IPR035451">
    <property type="entry name" value="Ada-like_dom_sf"/>
</dbReference>
<reference evidence="15 16" key="1">
    <citation type="submission" date="2018-12" db="EMBL/GenBank/DDBJ databases">
        <title>Croceicoccus ponticola sp. nov., a lipolytic bacterium isolated from seawater.</title>
        <authorList>
            <person name="Yoon J.-H."/>
        </authorList>
    </citation>
    <scope>NUCLEOTIDE SEQUENCE [LARGE SCALE GENOMIC DNA]</scope>
    <source>
        <strain evidence="15 16">GM-16</strain>
    </source>
</reference>
<feature type="binding site" evidence="13">
    <location>
        <position position="37"/>
    </location>
    <ligand>
        <name>Zn(2+)</name>
        <dbReference type="ChEBI" id="CHEBI:29105"/>
    </ligand>
</feature>
<dbReference type="AlphaFoldDB" id="A0A437GV86"/>
<feature type="active site" description="Nucleophile; methyl group acceptor from either O6-methylguanine or O4-methylthymine" evidence="12">
    <location>
        <position position="309"/>
    </location>
</feature>
<dbReference type="GO" id="GO:0032259">
    <property type="term" value="P:methylation"/>
    <property type="evidence" value="ECO:0007669"/>
    <property type="project" value="UniProtKB-KW"/>
</dbReference>
<dbReference type="InterPro" id="IPR036388">
    <property type="entry name" value="WH-like_DNA-bd_sf"/>
</dbReference>
<keyword evidence="16" id="KW-1185">Reference proteome</keyword>
<evidence type="ECO:0000256" key="1">
    <source>
        <dbReference type="ARBA" id="ARBA00001286"/>
    </source>
</evidence>
<evidence type="ECO:0000256" key="11">
    <source>
        <dbReference type="ARBA" id="ARBA00049348"/>
    </source>
</evidence>
<protein>
    <recommendedName>
        <fullName evidence="3">methylated-DNA--[protein]-cysteine S-methyltransferase</fullName>
        <ecNumber evidence="3">2.1.1.63</ecNumber>
    </recommendedName>
</protein>
<dbReference type="GO" id="GO:0008270">
    <property type="term" value="F:zinc ion binding"/>
    <property type="evidence" value="ECO:0007669"/>
    <property type="project" value="InterPro"/>
</dbReference>
<feature type="binding site" evidence="13">
    <location>
        <position position="67"/>
    </location>
    <ligand>
        <name>Zn(2+)</name>
        <dbReference type="ChEBI" id="CHEBI:29105"/>
    </ligand>
</feature>
<keyword evidence="13" id="KW-0479">Metal-binding</keyword>
<organism evidence="15 16">
    <name type="scientific">Croceicoccus ponticola</name>
    <dbReference type="NCBI Taxonomy" id="2217664"/>
    <lineage>
        <taxon>Bacteria</taxon>
        <taxon>Pseudomonadati</taxon>
        <taxon>Pseudomonadota</taxon>
        <taxon>Alphaproteobacteria</taxon>
        <taxon>Sphingomonadales</taxon>
        <taxon>Erythrobacteraceae</taxon>
        <taxon>Croceicoccus</taxon>
    </lineage>
</organism>
<comment type="cofactor">
    <cofactor evidence="13">
        <name>Zn(2+)</name>
        <dbReference type="ChEBI" id="CHEBI:29105"/>
    </cofactor>
    <text evidence="13">Binds 1 zinc ion per subunit.</text>
</comment>
<evidence type="ECO:0000313" key="16">
    <source>
        <dbReference type="Proteomes" id="UP000283003"/>
    </source>
</evidence>
<evidence type="ECO:0000259" key="14">
    <source>
        <dbReference type="PROSITE" id="PS01124"/>
    </source>
</evidence>
<feature type="domain" description="HTH araC/xylS-type" evidence="14">
    <location>
        <begin position="90"/>
        <end position="175"/>
    </location>
</feature>
<dbReference type="PANTHER" id="PTHR10815">
    <property type="entry name" value="METHYLATED-DNA--PROTEIN-CYSTEINE METHYLTRANSFERASE"/>
    <property type="match status" value="1"/>
</dbReference>
<feature type="binding site" evidence="13">
    <location>
        <position position="33"/>
    </location>
    <ligand>
        <name>Zn(2+)</name>
        <dbReference type="ChEBI" id="CHEBI:29105"/>
    </ligand>
</feature>
<dbReference type="Gene3D" id="3.30.160.70">
    <property type="entry name" value="Methylated DNA-protein cysteine methyltransferase domain"/>
    <property type="match status" value="1"/>
</dbReference>
<sequence length="342" mass="36501">MPAEAEALAAFERRDRAFDGRFVVCVTTTMIYCRPSCPARRPKAENMFIAAGNEEAEAKGFRACLRCRPDQTARDAKAVVGAIRVLQGAEERVALSDLATSVGYSPDHFSRVFLRATGMTPAAYGRAIRMERARDALGGEDVTGAISQAGFGSASRFYDQAKDRLGMEPSAWAKGGAGVTIRWATVATSLGPILVAATDKGVCRLSFGEDGDDLRQRFPNAELVEGGDDFANLVRQVVGAVEQPGSAPDIPLDVRGTAFQERIWVELRKIPAGETRTYAELAASAGNPRAVRAAGGANGANSVAVLIPCHRVVRSDGSVGGYAYGTAIKSELLARERDKWET</sequence>
<dbReference type="PIRSF" id="PIRSF000409">
    <property type="entry name" value="Ada"/>
    <property type="match status" value="1"/>
</dbReference>
<keyword evidence="6" id="KW-0227">DNA damage</keyword>
<dbReference type="Gene3D" id="3.40.10.10">
    <property type="entry name" value="DNA Methylphosphotriester Repair Domain"/>
    <property type="match status" value="1"/>
</dbReference>
<evidence type="ECO:0000256" key="13">
    <source>
        <dbReference type="PIRSR" id="PIRSR000409-3"/>
    </source>
</evidence>
<dbReference type="NCBIfam" id="TIGR00589">
    <property type="entry name" value="ogt"/>
    <property type="match status" value="1"/>
</dbReference>
<dbReference type="SMART" id="SM00342">
    <property type="entry name" value="HTH_ARAC"/>
    <property type="match status" value="1"/>
</dbReference>
<evidence type="ECO:0000256" key="12">
    <source>
        <dbReference type="PIRSR" id="PIRSR000409-1"/>
    </source>
</evidence>
<evidence type="ECO:0000256" key="2">
    <source>
        <dbReference type="ARBA" id="ARBA00008711"/>
    </source>
</evidence>
<comment type="catalytic activity">
    <reaction evidence="1">
        <text>a 4-O-methyl-thymidine in DNA + L-cysteinyl-[protein] = a thymidine in DNA + S-methyl-L-cysteinyl-[protein]</text>
        <dbReference type="Rhea" id="RHEA:53428"/>
        <dbReference type="Rhea" id="RHEA-COMP:10131"/>
        <dbReference type="Rhea" id="RHEA-COMP:10132"/>
        <dbReference type="Rhea" id="RHEA-COMP:13555"/>
        <dbReference type="Rhea" id="RHEA-COMP:13556"/>
        <dbReference type="ChEBI" id="CHEBI:29950"/>
        <dbReference type="ChEBI" id="CHEBI:82612"/>
        <dbReference type="ChEBI" id="CHEBI:137386"/>
        <dbReference type="ChEBI" id="CHEBI:137387"/>
        <dbReference type="EC" id="2.1.1.63"/>
    </reaction>
</comment>
<dbReference type="InterPro" id="IPR018060">
    <property type="entry name" value="HTH_AraC"/>
</dbReference>
<evidence type="ECO:0000256" key="3">
    <source>
        <dbReference type="ARBA" id="ARBA00011918"/>
    </source>
</evidence>
<evidence type="ECO:0000256" key="5">
    <source>
        <dbReference type="ARBA" id="ARBA00022679"/>
    </source>
</evidence>
<keyword evidence="5 15" id="KW-0808">Transferase</keyword>